<dbReference type="Gene3D" id="3.40.630.30">
    <property type="match status" value="1"/>
</dbReference>
<gene>
    <name evidence="2" type="ORF">GCM10010357_24280</name>
</gene>
<accession>A0ABN0YND3</accession>
<dbReference type="Pfam" id="PF00583">
    <property type="entry name" value="Acetyltransf_1"/>
    <property type="match status" value="1"/>
</dbReference>
<dbReference type="InterPro" id="IPR000182">
    <property type="entry name" value="GNAT_dom"/>
</dbReference>
<dbReference type="InterPro" id="IPR016181">
    <property type="entry name" value="Acyl_CoA_acyltransferase"/>
</dbReference>
<evidence type="ECO:0000313" key="2">
    <source>
        <dbReference type="EMBL" id="GAA0402346.1"/>
    </source>
</evidence>
<feature type="domain" description="N-acetyltransferase" evidence="1">
    <location>
        <begin position="2"/>
        <end position="157"/>
    </location>
</feature>
<organism evidence="2 3">
    <name type="scientific">Streptomyces luteireticuli</name>
    <dbReference type="NCBI Taxonomy" id="173858"/>
    <lineage>
        <taxon>Bacteria</taxon>
        <taxon>Bacillati</taxon>
        <taxon>Actinomycetota</taxon>
        <taxon>Actinomycetes</taxon>
        <taxon>Kitasatosporales</taxon>
        <taxon>Streptomycetaceae</taxon>
        <taxon>Streptomyces</taxon>
    </lineage>
</organism>
<protein>
    <recommendedName>
        <fullName evidence="1">N-acetyltransferase domain-containing protein</fullName>
    </recommendedName>
</protein>
<evidence type="ECO:0000313" key="3">
    <source>
        <dbReference type="Proteomes" id="UP001500879"/>
    </source>
</evidence>
<dbReference type="Proteomes" id="UP001500879">
    <property type="component" value="Unassembled WGS sequence"/>
</dbReference>
<keyword evidence="3" id="KW-1185">Reference proteome</keyword>
<dbReference type="PROSITE" id="PS51186">
    <property type="entry name" value="GNAT"/>
    <property type="match status" value="1"/>
</dbReference>
<dbReference type="RefSeq" id="WP_344023045.1">
    <property type="nucleotide sequence ID" value="NZ_BAAABX010000023.1"/>
</dbReference>
<reference evidence="2 3" key="1">
    <citation type="journal article" date="2019" name="Int. J. Syst. Evol. Microbiol.">
        <title>The Global Catalogue of Microorganisms (GCM) 10K type strain sequencing project: providing services to taxonomists for standard genome sequencing and annotation.</title>
        <authorList>
            <consortium name="The Broad Institute Genomics Platform"/>
            <consortium name="The Broad Institute Genome Sequencing Center for Infectious Disease"/>
            <person name="Wu L."/>
            <person name="Ma J."/>
        </authorList>
    </citation>
    <scope>NUCLEOTIDE SEQUENCE [LARGE SCALE GENOMIC DNA]</scope>
    <source>
        <strain evidence="2 3">JCM 4788</strain>
    </source>
</reference>
<evidence type="ECO:0000259" key="1">
    <source>
        <dbReference type="PROSITE" id="PS51186"/>
    </source>
</evidence>
<dbReference type="SUPFAM" id="SSF55729">
    <property type="entry name" value="Acyl-CoA N-acyltransferases (Nat)"/>
    <property type="match status" value="1"/>
</dbReference>
<dbReference type="EMBL" id="BAAABX010000023">
    <property type="protein sequence ID" value="GAA0402346.1"/>
    <property type="molecule type" value="Genomic_DNA"/>
</dbReference>
<sequence>MSEVRAFRRGDAEQVAGLFHRQQVGPHTAREHPMDAAGLLAVLDERGVRRMQVAESGGSVIGTLGFFRTSGQRVAAPDEAFAGMFVIDARHRGGLMAGRLFAESILPLLDDGVDVLRTEVRPTNRRAAPLYERVGFVALDGPAADEDGYTELVSFLPRVLRGLRERYPDLDWNSLAVGASWRSLINRSDPDATRVETVDGRAVVRYRFAVGDASVSAAVDGPTGTLTELDVTVAGAVTRNRAVPPHPEPPAPVHRHSDGTWSLALDGGTGLVTVHHDAHLGALLLDPWPVLGPPFLTGWRRQARRRLTVRETDGGWHVTEGDGRASLHRETVLRDGVLHQRVWWQGPTPPMDSLLALPWHQLRQARLVTGDGVLPSVRGLCPEDLTDYEALSAARPHPLWGGRTARGMAWWDPASGLALRPEWDADTEARFGGAALPALRHRLAQGPEFGYRVRLSRTGSPALPAPGTVPAALPGLRPCAPAPGPAPSRAPAHVAFGRRTVARRTVATATTPDGELLLSAPDGGVVAWRDAGGRILSSPFPRRRPLGSVTEWRAGLWMDRQGPREDPETGLGWGETTPTAWEPDGGFGLTAHHAHWSMSPYRDGSWALQLTGAPAPADGEAVVHLTPAAPSSPELLLAGADGAVWHTTPPPAGRLWASALAVRLTDGRWLVCRPAGGTHQEVLCRVLDGGVLVSLVGRHAAGRELAAAWTLTVASGEQEAALTLTHRTAWEAVGTCAS</sequence>
<name>A0ABN0YND3_9ACTN</name>
<comment type="caution">
    <text evidence="2">The sequence shown here is derived from an EMBL/GenBank/DDBJ whole genome shotgun (WGS) entry which is preliminary data.</text>
</comment>
<proteinExistence type="predicted"/>